<dbReference type="Proteomes" id="UP001165413">
    <property type="component" value="Unassembled WGS sequence"/>
</dbReference>
<dbReference type="RefSeq" id="WP_254101796.1">
    <property type="nucleotide sequence ID" value="NZ_JANATA010000021.1"/>
</dbReference>
<proteinExistence type="predicted"/>
<comment type="caution">
    <text evidence="1">The sequence shown here is derived from an EMBL/GenBank/DDBJ whole genome shotgun (WGS) entry which is preliminary data.</text>
</comment>
<organism evidence="1 2">
    <name type="scientific">Opacimonas viscosa</name>
    <dbReference type="NCBI Taxonomy" id="2961944"/>
    <lineage>
        <taxon>Bacteria</taxon>
        <taxon>Pseudomonadati</taxon>
        <taxon>Pseudomonadota</taxon>
        <taxon>Gammaproteobacteria</taxon>
        <taxon>Alteromonadales</taxon>
        <taxon>Alteromonadaceae</taxon>
        <taxon>Opacimonas</taxon>
    </lineage>
</organism>
<name>A0AA41X326_9ALTE</name>
<keyword evidence="2" id="KW-1185">Reference proteome</keyword>
<reference evidence="1" key="1">
    <citation type="submission" date="2022-07" db="EMBL/GenBank/DDBJ databases">
        <title>Characterization of the Novel Bacterium Alteromonas immobilis LMIT006 and Alteromonas gregis LMIT007.</title>
        <authorList>
            <person name="Lin X."/>
        </authorList>
    </citation>
    <scope>NUCLEOTIDE SEQUENCE</scope>
    <source>
        <strain evidence="1">LMIT007</strain>
    </source>
</reference>
<sequence length="73" mass="8575">MPRRTNLQDAQKIEVASDVDEIVTDKREQWRANSAKARRRQRRYKKRMTDQLIHYSSIADGGDDFSADGYDDE</sequence>
<dbReference type="EMBL" id="JANATA010000021">
    <property type="protein sequence ID" value="MCP3429451.1"/>
    <property type="molecule type" value="Genomic_DNA"/>
</dbReference>
<evidence type="ECO:0000313" key="2">
    <source>
        <dbReference type="Proteomes" id="UP001165413"/>
    </source>
</evidence>
<protein>
    <submittedName>
        <fullName evidence="1">Uncharacterized protein</fullName>
    </submittedName>
</protein>
<dbReference type="AlphaFoldDB" id="A0AA41X326"/>
<gene>
    <name evidence="1" type="ORF">NLF92_10890</name>
</gene>
<evidence type="ECO:0000313" key="1">
    <source>
        <dbReference type="EMBL" id="MCP3429451.1"/>
    </source>
</evidence>
<accession>A0AA41X326</accession>